<evidence type="ECO:0000313" key="1">
    <source>
        <dbReference type="EMBL" id="KAG7483889.1"/>
    </source>
</evidence>
<accession>A0A9D3QBE1</accession>
<dbReference type="EMBL" id="JAFDVH010000003">
    <property type="protein sequence ID" value="KAG7483889.1"/>
    <property type="molecule type" value="Genomic_DNA"/>
</dbReference>
<dbReference type="OrthoDB" id="10016177at2759"/>
<organism evidence="1 2">
    <name type="scientific">Megalops atlanticus</name>
    <name type="common">Tarpon</name>
    <name type="synonym">Clupea gigantea</name>
    <dbReference type="NCBI Taxonomy" id="7932"/>
    <lineage>
        <taxon>Eukaryota</taxon>
        <taxon>Metazoa</taxon>
        <taxon>Chordata</taxon>
        <taxon>Craniata</taxon>
        <taxon>Vertebrata</taxon>
        <taxon>Euteleostomi</taxon>
        <taxon>Actinopterygii</taxon>
        <taxon>Neopterygii</taxon>
        <taxon>Teleostei</taxon>
        <taxon>Elopiformes</taxon>
        <taxon>Megalopidae</taxon>
        <taxon>Megalops</taxon>
    </lineage>
</organism>
<dbReference type="AlphaFoldDB" id="A0A9D3QBE1"/>
<proteinExistence type="predicted"/>
<comment type="caution">
    <text evidence="1">The sequence shown here is derived from an EMBL/GenBank/DDBJ whole genome shotgun (WGS) entry which is preliminary data.</text>
</comment>
<name>A0A9D3QBE1_MEGAT</name>
<keyword evidence="2" id="KW-1185">Reference proteome</keyword>
<sequence>MRRTAGPASVVPCSKSVVSQKNIRNPHAQAHVSRIRNGKQNTDVSGLRLDGDVTVISEMPGLVVHPKQEPYQDSPEKLMRRGHMAKTRQSNSIAGESCSLQLAQCVLDDLLQELVCEVADAVFRTAMRDFVDTYLAEVAVRQCAADVLSEVVQLLLPRLVEEAQTEMALDDVIESELLPEVIAEEARAVALSELAESDTQVTIKQLTQVMHYANNRLMDTFLMGHLVELVANQGRCFAEMDQSGKLLDGWMLDVLSLQLFNELRLRNITMENVPLRNYHRHVFTDIVLDVMLSELTESLDEDMEHRLEYERKMEER</sequence>
<reference evidence="1" key="1">
    <citation type="submission" date="2021-01" db="EMBL/GenBank/DDBJ databases">
        <authorList>
            <person name="Zahm M."/>
            <person name="Roques C."/>
            <person name="Cabau C."/>
            <person name="Klopp C."/>
            <person name="Donnadieu C."/>
            <person name="Jouanno E."/>
            <person name="Lampietro C."/>
            <person name="Louis A."/>
            <person name="Herpin A."/>
            <person name="Echchiki A."/>
            <person name="Berthelot C."/>
            <person name="Parey E."/>
            <person name="Roest-Crollius H."/>
            <person name="Braasch I."/>
            <person name="Postlethwait J."/>
            <person name="Bobe J."/>
            <person name="Montfort J."/>
            <person name="Bouchez O."/>
            <person name="Begum T."/>
            <person name="Mejri S."/>
            <person name="Adams A."/>
            <person name="Chen W.-J."/>
            <person name="Guiguen Y."/>
        </authorList>
    </citation>
    <scope>NUCLEOTIDE SEQUENCE</scope>
    <source>
        <strain evidence="1">YG-15Mar2019-1</strain>
        <tissue evidence="1">Brain</tissue>
    </source>
</reference>
<protein>
    <submittedName>
        <fullName evidence="1">Uncharacterized protein</fullName>
    </submittedName>
</protein>
<dbReference type="Proteomes" id="UP001046870">
    <property type="component" value="Chromosome 3"/>
</dbReference>
<evidence type="ECO:0000313" key="2">
    <source>
        <dbReference type="Proteomes" id="UP001046870"/>
    </source>
</evidence>
<gene>
    <name evidence="1" type="ORF">MATL_G00043080</name>
</gene>